<feature type="transmembrane region" description="Helical" evidence="7">
    <location>
        <begin position="131"/>
        <end position="152"/>
    </location>
</feature>
<feature type="transmembrane region" description="Helical" evidence="7">
    <location>
        <begin position="289"/>
        <end position="308"/>
    </location>
</feature>
<feature type="transmembrane region" description="Helical" evidence="7">
    <location>
        <begin position="106"/>
        <end position="124"/>
    </location>
</feature>
<dbReference type="AlphaFoldDB" id="A0AB38XP47"/>
<feature type="transmembrane region" description="Helical" evidence="7">
    <location>
        <begin position="20"/>
        <end position="37"/>
    </location>
</feature>
<feature type="transmembrane region" description="Helical" evidence="7">
    <location>
        <begin position="164"/>
        <end position="190"/>
    </location>
</feature>
<evidence type="ECO:0000256" key="6">
    <source>
        <dbReference type="ARBA" id="ARBA00023136"/>
    </source>
</evidence>
<evidence type="ECO:0000256" key="4">
    <source>
        <dbReference type="ARBA" id="ARBA00022692"/>
    </source>
</evidence>
<dbReference type="RefSeq" id="WP_004808085.1">
    <property type="nucleotide sequence ID" value="NZ_CP116394.1"/>
</dbReference>
<evidence type="ECO:0000256" key="3">
    <source>
        <dbReference type="ARBA" id="ARBA00022475"/>
    </source>
</evidence>
<dbReference type="InterPro" id="IPR018383">
    <property type="entry name" value="UPF0324_pro"/>
</dbReference>
<organism evidence="8 9">
    <name type="scientific">Winkia neuii subsp. anitrata</name>
    <dbReference type="NCBI Taxonomy" id="29318"/>
    <lineage>
        <taxon>Bacteria</taxon>
        <taxon>Bacillati</taxon>
        <taxon>Actinomycetota</taxon>
        <taxon>Actinomycetes</taxon>
        <taxon>Actinomycetales</taxon>
        <taxon>Actinomycetaceae</taxon>
        <taxon>Winkia</taxon>
    </lineage>
</organism>
<dbReference type="Proteomes" id="UP001211044">
    <property type="component" value="Chromosome"/>
</dbReference>
<keyword evidence="3" id="KW-1003">Cell membrane</keyword>
<evidence type="ECO:0000256" key="2">
    <source>
        <dbReference type="ARBA" id="ARBA00007977"/>
    </source>
</evidence>
<proteinExistence type="inferred from homology"/>
<feature type="transmembrane region" description="Helical" evidence="7">
    <location>
        <begin position="81"/>
        <end position="100"/>
    </location>
</feature>
<evidence type="ECO:0000256" key="7">
    <source>
        <dbReference type="SAM" id="Phobius"/>
    </source>
</evidence>
<dbReference type="KEGG" id="wne:PIG85_09895"/>
<comment type="similarity">
    <text evidence="2">Belongs to the UPF0324 family.</text>
</comment>
<keyword evidence="4 7" id="KW-0812">Transmembrane</keyword>
<feature type="transmembrane region" description="Helical" evidence="7">
    <location>
        <begin position="43"/>
        <end position="61"/>
    </location>
</feature>
<sequence length="340" mass="34332">MNAVATKTKEIIKKKKRYRVREFLPGLAFTGGITLASMAINKVVPLASALLIAIALGVIVANTRPVPERFGPGIALSAKRLLRLGIVLLGLQISLATLAALGWKRLLLVVVIVTVGVTSTMLIGRAMGMPMPLVGVIACGFSICGAAAVAGSKDVVRSSKDQTATALALVVVYGTICIPVLPVLAGLFGLDPVTAGIWAGGSIHEVAQVVAAGAAMGEKALATAVAVKLARVICLAGVVAVLGVLFRKNGQGSDKAAPLVPLFVVGFLAMVILGSVISLPASVLAGAKVVQTAALTMAMAGLGLGIRVPELIKVGPKPVLLGLIATVVVSTVSLGGSLII</sequence>
<dbReference type="PANTHER" id="PTHR30106:SF2">
    <property type="entry name" value="UPF0324 INNER MEMBRANE PROTEIN YEIH"/>
    <property type="match status" value="1"/>
</dbReference>
<feature type="transmembrane region" description="Helical" evidence="7">
    <location>
        <begin position="197"/>
        <end position="217"/>
    </location>
</feature>
<dbReference type="PANTHER" id="PTHR30106">
    <property type="entry name" value="INNER MEMBRANE PROTEIN YEIH-RELATED"/>
    <property type="match status" value="1"/>
</dbReference>
<dbReference type="EMBL" id="CP116394">
    <property type="protein sequence ID" value="WCE45939.1"/>
    <property type="molecule type" value="Genomic_DNA"/>
</dbReference>
<keyword evidence="6 7" id="KW-0472">Membrane</keyword>
<keyword evidence="5 7" id="KW-1133">Transmembrane helix</keyword>
<evidence type="ECO:0000313" key="8">
    <source>
        <dbReference type="EMBL" id="WCE45939.1"/>
    </source>
</evidence>
<gene>
    <name evidence="8" type="ORF">PIG85_09895</name>
</gene>
<protein>
    <submittedName>
        <fullName evidence="8">Sulfate exporter family transporter</fullName>
    </submittedName>
</protein>
<feature type="transmembrane region" description="Helical" evidence="7">
    <location>
        <begin position="320"/>
        <end position="339"/>
    </location>
</feature>
<dbReference type="Pfam" id="PF03601">
    <property type="entry name" value="Cons_hypoth698"/>
    <property type="match status" value="1"/>
</dbReference>
<feature type="transmembrane region" description="Helical" evidence="7">
    <location>
        <begin position="259"/>
        <end position="283"/>
    </location>
</feature>
<evidence type="ECO:0000313" key="9">
    <source>
        <dbReference type="Proteomes" id="UP001211044"/>
    </source>
</evidence>
<name>A0AB38XP47_9ACTO</name>
<evidence type="ECO:0000256" key="1">
    <source>
        <dbReference type="ARBA" id="ARBA00004651"/>
    </source>
</evidence>
<reference evidence="8" key="1">
    <citation type="submission" date="2023-01" db="EMBL/GenBank/DDBJ databases">
        <title>Comparative Genomic Analysis of the Clinically-Derived Winkia Strain NY0527 Provides Evidence into the Taxonomic Reassignment of Winkia neuii and Characterizes Their Virulence Traits.</title>
        <authorList>
            <person name="Cai X."/>
            <person name="Peng Y."/>
            <person name="Li M."/>
            <person name="Qiu Y."/>
            <person name="Wang Y."/>
            <person name="Xu L."/>
            <person name="Hou Q."/>
        </authorList>
    </citation>
    <scope>NUCLEOTIDE SEQUENCE</scope>
    <source>
        <strain evidence="8">NY0527</strain>
    </source>
</reference>
<comment type="subcellular location">
    <subcellularLocation>
        <location evidence="1">Cell membrane</location>
        <topology evidence="1">Multi-pass membrane protein</topology>
    </subcellularLocation>
</comment>
<accession>A0AB38XP47</accession>
<dbReference type="GO" id="GO:0005886">
    <property type="term" value="C:plasma membrane"/>
    <property type="evidence" value="ECO:0007669"/>
    <property type="project" value="UniProtKB-SubCell"/>
</dbReference>
<evidence type="ECO:0000256" key="5">
    <source>
        <dbReference type="ARBA" id="ARBA00022989"/>
    </source>
</evidence>
<feature type="transmembrane region" description="Helical" evidence="7">
    <location>
        <begin position="229"/>
        <end position="247"/>
    </location>
</feature>